<dbReference type="RefSeq" id="WP_125057564.1">
    <property type="nucleotide sequence ID" value="NZ_BHZD01000001.1"/>
</dbReference>
<comment type="caution">
    <text evidence="3">The sequence shown here is derived from an EMBL/GenBank/DDBJ whole genome shotgun (WGS) entry which is preliminary data.</text>
</comment>
<accession>A0A401WDU3</accession>
<sequence>MYDPPTLHLLMPSTADGYRIPAQVTSEPDLTAAFGLADGPLFRDQPAHESLADAYDAHVYDAEPMVVPDDLDAELAQLLDTAEQPPVTAGPPASERHSHRKPSFLRAARGTREGGTLSWRRVLSLVTVTLTSVIVMAVALLAAVASYPPLRALAGEATTPRIAQLWPLLVYGPWVAAILSILRARTHRRRTAHSWCVVIFFAAVATVLCIAKAPTTPAGITVAGLPPVTVLLCFHQLIRQLDPDAPAASTRHAYSNRGAHRHRSAR</sequence>
<dbReference type="Proteomes" id="UP000286746">
    <property type="component" value="Unassembled WGS sequence"/>
</dbReference>
<keyword evidence="2" id="KW-0472">Membrane</keyword>
<evidence type="ECO:0000313" key="3">
    <source>
        <dbReference type="EMBL" id="GCD47451.1"/>
    </source>
</evidence>
<gene>
    <name evidence="3" type="ORF">GKJPGBOP_07217</name>
</gene>
<feature type="region of interest" description="Disordered" evidence="1">
    <location>
        <begin position="84"/>
        <end position="106"/>
    </location>
</feature>
<keyword evidence="4" id="KW-1185">Reference proteome</keyword>
<keyword evidence="2" id="KW-0812">Transmembrane</keyword>
<dbReference type="Pfam" id="PF10935">
    <property type="entry name" value="DUF2637"/>
    <property type="match status" value="1"/>
</dbReference>
<reference evidence="3 4" key="1">
    <citation type="submission" date="2018-11" db="EMBL/GenBank/DDBJ databases">
        <title>Whole genome sequence of Streptomyces paromomycinus NBRC 15454(T).</title>
        <authorList>
            <person name="Komaki H."/>
            <person name="Tamura T."/>
        </authorList>
    </citation>
    <scope>NUCLEOTIDE SEQUENCE [LARGE SCALE GENOMIC DNA]</scope>
    <source>
        <strain evidence="3 4">NBRC 15454</strain>
    </source>
</reference>
<evidence type="ECO:0000313" key="4">
    <source>
        <dbReference type="Proteomes" id="UP000286746"/>
    </source>
</evidence>
<name>A0A401WDU3_STREY</name>
<evidence type="ECO:0008006" key="5">
    <source>
        <dbReference type="Google" id="ProtNLM"/>
    </source>
</evidence>
<protein>
    <recommendedName>
        <fullName evidence="5">DUF2637 domain-containing protein</fullName>
    </recommendedName>
</protein>
<dbReference type="InterPro" id="IPR021235">
    <property type="entry name" value="DUF2637"/>
</dbReference>
<evidence type="ECO:0000256" key="1">
    <source>
        <dbReference type="SAM" id="MobiDB-lite"/>
    </source>
</evidence>
<evidence type="ECO:0000256" key="2">
    <source>
        <dbReference type="SAM" id="Phobius"/>
    </source>
</evidence>
<dbReference type="EMBL" id="BHZD01000001">
    <property type="protein sequence ID" value="GCD47451.1"/>
    <property type="molecule type" value="Genomic_DNA"/>
</dbReference>
<proteinExistence type="predicted"/>
<feature type="transmembrane region" description="Helical" evidence="2">
    <location>
        <begin position="219"/>
        <end position="238"/>
    </location>
</feature>
<feature type="transmembrane region" description="Helical" evidence="2">
    <location>
        <begin position="165"/>
        <end position="182"/>
    </location>
</feature>
<dbReference type="AlphaFoldDB" id="A0A401WDU3"/>
<feature type="transmembrane region" description="Helical" evidence="2">
    <location>
        <begin position="122"/>
        <end position="145"/>
    </location>
</feature>
<keyword evidence="2" id="KW-1133">Transmembrane helix</keyword>
<organism evidence="3 4">
    <name type="scientific">Streptomyces paromomycinus</name>
    <name type="common">Streptomyces rimosus subsp. paromomycinus</name>
    <dbReference type="NCBI Taxonomy" id="92743"/>
    <lineage>
        <taxon>Bacteria</taxon>
        <taxon>Bacillati</taxon>
        <taxon>Actinomycetota</taxon>
        <taxon>Actinomycetes</taxon>
        <taxon>Kitasatosporales</taxon>
        <taxon>Streptomycetaceae</taxon>
        <taxon>Streptomyces</taxon>
    </lineage>
</organism>
<feature type="transmembrane region" description="Helical" evidence="2">
    <location>
        <begin position="194"/>
        <end position="213"/>
    </location>
</feature>